<accession>A0ABM8W9H7</accession>
<keyword evidence="4" id="KW-1185">Reference proteome</keyword>
<organism evidence="3 4">
    <name type="scientific">Cupriavidus pinatubonensis</name>
    <dbReference type="NCBI Taxonomy" id="248026"/>
    <lineage>
        <taxon>Bacteria</taxon>
        <taxon>Pseudomonadati</taxon>
        <taxon>Pseudomonadota</taxon>
        <taxon>Betaproteobacteria</taxon>
        <taxon>Burkholderiales</taxon>
        <taxon>Burkholderiaceae</taxon>
        <taxon>Cupriavidus</taxon>
    </lineage>
</organism>
<protein>
    <recommendedName>
        <fullName evidence="2">HTH cro/C1-type domain-containing protein</fullName>
    </recommendedName>
</protein>
<dbReference type="InterPro" id="IPR010982">
    <property type="entry name" value="Lambda_DNA-bd_dom_sf"/>
</dbReference>
<dbReference type="SUPFAM" id="SSF47413">
    <property type="entry name" value="lambda repressor-like DNA-binding domains"/>
    <property type="match status" value="1"/>
</dbReference>
<dbReference type="RefSeq" id="WP_223999091.1">
    <property type="nucleotide sequence ID" value="NZ_CAJZAF010000001.1"/>
</dbReference>
<dbReference type="Proteomes" id="UP000701702">
    <property type="component" value="Unassembled WGS sequence"/>
</dbReference>
<dbReference type="PROSITE" id="PS50943">
    <property type="entry name" value="HTH_CROC1"/>
    <property type="match status" value="1"/>
</dbReference>
<evidence type="ECO:0000256" key="1">
    <source>
        <dbReference type="SAM" id="MobiDB-lite"/>
    </source>
</evidence>
<feature type="region of interest" description="Disordered" evidence="1">
    <location>
        <begin position="1"/>
        <end position="56"/>
    </location>
</feature>
<reference evidence="3 4" key="1">
    <citation type="submission" date="2021-08" db="EMBL/GenBank/DDBJ databases">
        <authorList>
            <person name="Peeters C."/>
        </authorList>
    </citation>
    <scope>NUCLEOTIDE SEQUENCE [LARGE SCALE GENOMIC DNA]</scope>
    <source>
        <strain evidence="3 4">LMG 23994</strain>
    </source>
</reference>
<feature type="domain" description="HTH cro/C1-type" evidence="2">
    <location>
        <begin position="98"/>
        <end position="155"/>
    </location>
</feature>
<evidence type="ECO:0000313" key="4">
    <source>
        <dbReference type="Proteomes" id="UP000701702"/>
    </source>
</evidence>
<evidence type="ECO:0000259" key="2">
    <source>
        <dbReference type="PROSITE" id="PS50943"/>
    </source>
</evidence>
<dbReference type="SMART" id="SM00530">
    <property type="entry name" value="HTH_XRE"/>
    <property type="match status" value="1"/>
</dbReference>
<name>A0ABM8W9H7_9BURK</name>
<feature type="compositionally biased region" description="Basic and acidic residues" evidence="1">
    <location>
        <begin position="24"/>
        <end position="37"/>
    </location>
</feature>
<comment type="caution">
    <text evidence="3">The sequence shown here is derived from an EMBL/GenBank/DDBJ whole genome shotgun (WGS) entry which is preliminary data.</text>
</comment>
<dbReference type="InterPro" id="IPR001387">
    <property type="entry name" value="Cro/C1-type_HTH"/>
</dbReference>
<dbReference type="Gene3D" id="1.10.260.40">
    <property type="entry name" value="lambda repressor-like DNA-binding domains"/>
    <property type="match status" value="1"/>
</dbReference>
<evidence type="ECO:0000313" key="3">
    <source>
        <dbReference type="EMBL" id="CAG9163858.1"/>
    </source>
</evidence>
<sequence>MILEPMGKKRGAQAAHASGKTNRVWRDVKSKLVEHDAWGSPKSQGTDGPKEAEPQESVMPVASAMPDAQREQKIKAELTRFRRDMAKPEELETLRLNLIAARVLAGLTAVEAAERLGYANSTQLSLIESGGRPTPKDWQFLRLAAKVYACSVDFLLGLSPHMEFDAKVAQQHALMRRTEDLIGGIAQQLATAIAKFSEDEQLTAGECERLGAAAMRVDETMDRLRTKHGFDDAPGGAPLVAAVEALNKAAAPVRRRLKKRQTLQGYIEDVRAGRLPLIAAVRQHYNQATVRAEALGGTIDKEKP</sequence>
<proteinExistence type="predicted"/>
<gene>
    <name evidence="3" type="ORF">LMG23994_00309</name>
</gene>
<dbReference type="CDD" id="cd00093">
    <property type="entry name" value="HTH_XRE"/>
    <property type="match status" value="1"/>
</dbReference>
<dbReference type="EMBL" id="CAJZAF010000001">
    <property type="protein sequence ID" value="CAG9163858.1"/>
    <property type="molecule type" value="Genomic_DNA"/>
</dbReference>